<dbReference type="InterPro" id="IPR050129">
    <property type="entry name" value="Zn_alcohol_dh"/>
</dbReference>
<dbReference type="SUPFAM" id="SSF50129">
    <property type="entry name" value="GroES-like"/>
    <property type="match status" value="1"/>
</dbReference>
<dbReference type="GO" id="GO:0016491">
    <property type="term" value="F:oxidoreductase activity"/>
    <property type="evidence" value="ECO:0007669"/>
    <property type="project" value="UniProtKB-KW"/>
</dbReference>
<feature type="domain" description="Alcohol dehydrogenase-like N-terminal" evidence="2">
    <location>
        <begin position="30"/>
        <end position="128"/>
    </location>
</feature>
<proteinExistence type="predicted"/>
<dbReference type="CDD" id="cd08238">
    <property type="entry name" value="sorbose_phosphate_red"/>
    <property type="match status" value="1"/>
</dbReference>
<protein>
    <submittedName>
        <fullName evidence="3">L-sorbose 1-phosphate reductase</fullName>
        <ecNumber evidence="3">1.1.1.-</ecNumber>
    </submittedName>
</protein>
<dbReference type="InterPro" id="IPR036291">
    <property type="entry name" value="NAD(P)-bd_dom_sf"/>
</dbReference>
<reference evidence="3 4" key="1">
    <citation type="submission" date="2013-10" db="EMBL/GenBank/DDBJ databases">
        <title>Draft genomes and the virulence plasmids of Sd1617 vaccine constructs: WRSd3 and WRSd5.</title>
        <authorList>
            <person name="Aksomboon Vongsawan A."/>
            <person name="Venkatesan M.M."/>
            <person name="Vaisvil B."/>
            <person name="Emel G."/>
            <person name="Kepatral V."/>
            <person name="Sethabutr O."/>
            <person name="Serichantalergs O."/>
            <person name="Mason C."/>
        </authorList>
    </citation>
    <scope>NUCLEOTIDE SEQUENCE [LARGE SCALE GENOMIC DNA]</scope>
    <source>
        <strain evidence="3 4">WRSd3</strain>
    </source>
</reference>
<evidence type="ECO:0000259" key="2">
    <source>
        <dbReference type="Pfam" id="PF08240"/>
    </source>
</evidence>
<dbReference type="InterPro" id="IPR011032">
    <property type="entry name" value="GroES-like_sf"/>
</dbReference>
<dbReference type="PANTHER" id="PTHR43401">
    <property type="entry name" value="L-THREONINE 3-DEHYDROGENASE"/>
    <property type="match status" value="1"/>
</dbReference>
<evidence type="ECO:0000256" key="1">
    <source>
        <dbReference type="ARBA" id="ARBA00023002"/>
    </source>
</evidence>
<sequence>MRWFMKTTALRLYGKRDLRLETFDLPEMQEDEILATVVTDSLCLSSWKEANLGENHKKVPDDVATNPIIIGHEFCGDILAVGKKWQHKFQPGQRYVIQANLQLPDRPDCPGYSFPWVGGEATHVVIPNEVMEQDCLLAYDGETYFEGSLVEPLSCVIGAFNANYHLQEGSYNHTMGIRPQGRMLILGGTGPMGLLAIDYALHGPVNPSLLVITDTDNDKLSYARKHYPSEPQTLIHYLNATDAAFDTLMALSGGHGFDDIFVFVPNEGLVTLASSLLATDGCLNFFAGPQDKHFSAPINFYDVHYAFTHYVGTSGGNTDDMRAAVKLIEEKKVQAAKVVTHILGLNAAGETTLELPAVGGGKKLVYTGKYLPLTSLTQIQDQALAAILARHQGIWSGEAEQYLLTHAEAISHD</sequence>
<dbReference type="PANTHER" id="PTHR43401:SF2">
    <property type="entry name" value="L-THREONINE 3-DEHYDROGENASE"/>
    <property type="match status" value="1"/>
</dbReference>
<gene>
    <name evidence="3" type="ORF">WRSd3_04109</name>
</gene>
<dbReference type="EC" id="1.1.1.-" evidence="3"/>
<dbReference type="SUPFAM" id="SSF51735">
    <property type="entry name" value="NAD(P)-binding Rossmann-fold domains"/>
    <property type="match status" value="1"/>
</dbReference>
<dbReference type="Gene3D" id="3.90.180.10">
    <property type="entry name" value="Medium-chain alcohol dehydrogenases, catalytic domain"/>
    <property type="match status" value="1"/>
</dbReference>
<keyword evidence="1 3" id="KW-0560">Oxidoreductase</keyword>
<dbReference type="AlphaFoldDB" id="A0A090NB80"/>
<dbReference type="Proteomes" id="UP000017944">
    <property type="component" value="Unassembled WGS sequence"/>
</dbReference>
<dbReference type="Pfam" id="PF08240">
    <property type="entry name" value="ADH_N"/>
    <property type="match status" value="1"/>
</dbReference>
<comment type="caution">
    <text evidence="3">The sequence shown here is derived from an EMBL/GenBank/DDBJ whole genome shotgun (WGS) entry which is preliminary data.</text>
</comment>
<organism evidence="3 4">
    <name type="scientific">Shigella dysenteriae WRSd3</name>
    <dbReference type="NCBI Taxonomy" id="1401327"/>
    <lineage>
        <taxon>Bacteria</taxon>
        <taxon>Pseudomonadati</taxon>
        <taxon>Pseudomonadota</taxon>
        <taxon>Gammaproteobacteria</taxon>
        <taxon>Enterobacterales</taxon>
        <taxon>Enterobacteriaceae</taxon>
        <taxon>Shigella</taxon>
    </lineage>
</organism>
<name>A0A090NB80_SHIDY</name>
<dbReference type="EMBL" id="AXUT01000455">
    <property type="protein sequence ID" value="ESU76967.1"/>
    <property type="molecule type" value="Genomic_DNA"/>
</dbReference>
<accession>A0A090NB80</accession>
<evidence type="ECO:0000313" key="3">
    <source>
        <dbReference type="EMBL" id="ESU76967.1"/>
    </source>
</evidence>
<dbReference type="Gene3D" id="3.40.50.720">
    <property type="entry name" value="NAD(P)-binding Rossmann-like Domain"/>
    <property type="match status" value="1"/>
</dbReference>
<dbReference type="InterPro" id="IPR013154">
    <property type="entry name" value="ADH-like_N"/>
</dbReference>
<dbReference type="PATRIC" id="fig|1401327.3.peg.3807"/>
<evidence type="ECO:0000313" key="4">
    <source>
        <dbReference type="Proteomes" id="UP000017944"/>
    </source>
</evidence>